<organism evidence="1">
    <name type="scientific">Prunus dulcis</name>
    <name type="common">Almond</name>
    <name type="synonym">Amygdalus dulcis</name>
    <dbReference type="NCBI Taxonomy" id="3755"/>
    <lineage>
        <taxon>Eukaryota</taxon>
        <taxon>Viridiplantae</taxon>
        <taxon>Streptophyta</taxon>
        <taxon>Embryophyta</taxon>
        <taxon>Tracheophyta</taxon>
        <taxon>Spermatophyta</taxon>
        <taxon>Magnoliopsida</taxon>
        <taxon>eudicotyledons</taxon>
        <taxon>Gunneridae</taxon>
        <taxon>Pentapetalae</taxon>
        <taxon>rosids</taxon>
        <taxon>fabids</taxon>
        <taxon>Rosales</taxon>
        <taxon>Rosaceae</taxon>
        <taxon>Amygdaloideae</taxon>
        <taxon>Amygdaleae</taxon>
        <taxon>Prunus</taxon>
    </lineage>
</organism>
<dbReference type="EMBL" id="AP019300">
    <property type="protein sequence ID" value="BBH02006.1"/>
    <property type="molecule type" value="Genomic_DNA"/>
</dbReference>
<evidence type="ECO:0000313" key="1">
    <source>
        <dbReference type="EMBL" id="BBH02006.1"/>
    </source>
</evidence>
<name>A0A4Y1RDD0_PRUDU</name>
<accession>A0A4Y1RDD0</accession>
<dbReference type="AlphaFoldDB" id="A0A4Y1RDD0"/>
<sequence>MSDLMRLKLLDVALGSLMRMLLACHLQLISPTEATISSEIELILLRQLIASLWIIFFMIEYLPKSRNQSPLNLLE</sequence>
<protein>
    <submittedName>
        <fullName evidence="1">Uncharacterized protein</fullName>
    </submittedName>
</protein>
<gene>
    <name evidence="1" type="ORF">Prudu_012442</name>
</gene>
<reference evidence="1" key="1">
    <citation type="journal article" date="2019" name="Science">
        <title>Mutation of a bHLH transcription factor allowed almond domestication.</title>
        <authorList>
            <person name="Sanchez-Perez R."/>
            <person name="Pavan S."/>
            <person name="Mazzeo R."/>
            <person name="Moldovan C."/>
            <person name="Aiese Cigliano R."/>
            <person name="Del Cueto J."/>
            <person name="Ricciardi F."/>
            <person name="Lotti C."/>
            <person name="Ricciardi L."/>
            <person name="Dicenta F."/>
            <person name="Lopez-Marques R.L."/>
            <person name="Lindberg Moller B."/>
        </authorList>
    </citation>
    <scope>NUCLEOTIDE SEQUENCE</scope>
</reference>
<proteinExistence type="predicted"/>